<sequence>MATKSSTGDSKVDGYINTYRPLEVLHPVVAKIYETPELKRMFWNCLTYDLTVINRRSLNLADFEITAAQKAFSALMGNEKDGVAAVEIYVEEILGLKFNEDSDRVQALNTTIQMRNCMLDAAGSRCTLPAPFGASSSEISVSPQIEFDIHRSSSKRPASTDLSRITEGLFVSDGSDGSQVLSSPHGPFGSAQNGFIVDNTGDQALEPNEEDPKLNRLLGMFHQAKNDFRVAPLRSIDRTKAAKFLRDTIENTLAYITTKQLAARGKEPTNGFESSTLEDLQETLKQARAVAEEGSGGKKRRFDAPQESTGIGSQPNAHNPRTTDPILRGRATETNVGQSDTYRPSAQRGPPVSSSGQYRNDQARQKRSVSPFHRYPATIGQSVRRVFPRIEKSYTKRKQPNAPRRGDRYGPSYK</sequence>
<reference evidence="2" key="1">
    <citation type="submission" date="2022-11" db="EMBL/GenBank/DDBJ databases">
        <title>Chromosomal genome sequence assembly and mating type (MAT) locus characterization of the leprose asexual lichenized fungus Lepraria neglecta (Nyl.) Erichsen.</title>
        <authorList>
            <person name="Allen J.L."/>
            <person name="Pfeffer B."/>
        </authorList>
    </citation>
    <scope>NUCLEOTIDE SEQUENCE</scope>
    <source>
        <strain evidence="2">Allen 5258</strain>
    </source>
</reference>
<feature type="region of interest" description="Disordered" evidence="1">
    <location>
        <begin position="287"/>
        <end position="414"/>
    </location>
</feature>
<keyword evidence="3" id="KW-1185">Reference proteome</keyword>
<dbReference type="AlphaFoldDB" id="A0AAD9ZDX3"/>
<comment type="caution">
    <text evidence="2">The sequence shown here is derived from an EMBL/GenBank/DDBJ whole genome shotgun (WGS) entry which is preliminary data.</text>
</comment>
<organism evidence="2 3">
    <name type="scientific">Lepraria neglecta</name>
    <dbReference type="NCBI Taxonomy" id="209136"/>
    <lineage>
        <taxon>Eukaryota</taxon>
        <taxon>Fungi</taxon>
        <taxon>Dikarya</taxon>
        <taxon>Ascomycota</taxon>
        <taxon>Pezizomycotina</taxon>
        <taxon>Lecanoromycetes</taxon>
        <taxon>OSLEUM clade</taxon>
        <taxon>Lecanoromycetidae</taxon>
        <taxon>Lecanorales</taxon>
        <taxon>Lecanorineae</taxon>
        <taxon>Stereocaulaceae</taxon>
        <taxon>Lepraria</taxon>
    </lineage>
</organism>
<dbReference type="Proteomes" id="UP001276659">
    <property type="component" value="Unassembled WGS sequence"/>
</dbReference>
<protein>
    <submittedName>
        <fullName evidence="2">Uncharacterized protein</fullName>
    </submittedName>
</protein>
<name>A0AAD9ZDX3_9LECA</name>
<evidence type="ECO:0000313" key="2">
    <source>
        <dbReference type="EMBL" id="KAK3174643.1"/>
    </source>
</evidence>
<evidence type="ECO:0000313" key="3">
    <source>
        <dbReference type="Proteomes" id="UP001276659"/>
    </source>
</evidence>
<gene>
    <name evidence="2" type="ORF">OEA41_001889</name>
</gene>
<feature type="compositionally biased region" description="Polar residues" evidence="1">
    <location>
        <begin position="332"/>
        <end position="344"/>
    </location>
</feature>
<feature type="compositionally biased region" description="Polar residues" evidence="1">
    <location>
        <begin position="306"/>
        <end position="322"/>
    </location>
</feature>
<proteinExistence type="predicted"/>
<accession>A0AAD9ZDX3</accession>
<dbReference type="EMBL" id="JASNWA010000006">
    <property type="protein sequence ID" value="KAK3174643.1"/>
    <property type="molecule type" value="Genomic_DNA"/>
</dbReference>
<evidence type="ECO:0000256" key="1">
    <source>
        <dbReference type="SAM" id="MobiDB-lite"/>
    </source>
</evidence>